<sequence length="169" mass="21202">MEYEKVDFNHLIKGYKYKMKKKNHERYGTFWEYKKSFKNTHACFYERYNDELIKSSYPHYWEYYRIIPSEVHISKMMVKFKIFEKIHINDLTKGMFCKFDTYDAFFFMKLGQGAVFREIVYDDRINSKHDEIYYYRYVSEEEYRKKRRDKFNENALKTILNRLIDGFKW</sequence>
<dbReference type="AlphaFoldDB" id="A0A6C0D3Z6"/>
<protein>
    <submittedName>
        <fullName evidence="1">Uncharacterized protein</fullName>
    </submittedName>
</protein>
<accession>A0A6C0D3Z6</accession>
<name>A0A6C0D3Z6_9ZZZZ</name>
<organism evidence="1">
    <name type="scientific">viral metagenome</name>
    <dbReference type="NCBI Taxonomy" id="1070528"/>
    <lineage>
        <taxon>unclassified sequences</taxon>
        <taxon>metagenomes</taxon>
        <taxon>organismal metagenomes</taxon>
    </lineage>
</organism>
<proteinExistence type="predicted"/>
<evidence type="ECO:0000313" key="1">
    <source>
        <dbReference type="EMBL" id="QHT10425.1"/>
    </source>
</evidence>
<reference evidence="1" key="1">
    <citation type="journal article" date="2020" name="Nature">
        <title>Giant virus diversity and host interactions through global metagenomics.</title>
        <authorList>
            <person name="Schulz F."/>
            <person name="Roux S."/>
            <person name="Paez-Espino D."/>
            <person name="Jungbluth S."/>
            <person name="Walsh D.A."/>
            <person name="Denef V.J."/>
            <person name="McMahon K.D."/>
            <person name="Konstantinidis K.T."/>
            <person name="Eloe-Fadrosh E.A."/>
            <person name="Kyrpides N.C."/>
            <person name="Woyke T."/>
        </authorList>
    </citation>
    <scope>NUCLEOTIDE SEQUENCE</scope>
    <source>
        <strain evidence="1">GVMAG-M-3300023174-107</strain>
    </source>
</reference>
<dbReference type="EMBL" id="MN739520">
    <property type="protein sequence ID" value="QHT10425.1"/>
    <property type="molecule type" value="Genomic_DNA"/>
</dbReference>